<dbReference type="InterPro" id="IPR000182">
    <property type="entry name" value="GNAT_dom"/>
</dbReference>
<dbReference type="PROSITE" id="PS51186">
    <property type="entry name" value="GNAT"/>
    <property type="match status" value="1"/>
</dbReference>
<keyword evidence="3" id="KW-1185">Reference proteome</keyword>
<dbReference type="InterPro" id="IPR016181">
    <property type="entry name" value="Acyl_CoA_acyltransferase"/>
</dbReference>
<dbReference type="PANTHER" id="PTHR43259">
    <property type="entry name" value="SPT10P"/>
    <property type="match status" value="1"/>
</dbReference>
<dbReference type="InterPro" id="IPR052829">
    <property type="entry name" value="N-acetyltransferase_domain"/>
</dbReference>
<dbReference type="SUPFAM" id="SSF55729">
    <property type="entry name" value="Acyl-CoA N-acyltransferases (Nat)"/>
    <property type="match status" value="1"/>
</dbReference>
<dbReference type="PANTHER" id="PTHR43259:SF1">
    <property type="entry name" value="N-ACETYLTRANSFERASE DOMAIN-CONTAINING PROTEIN"/>
    <property type="match status" value="1"/>
</dbReference>
<keyword evidence="2" id="KW-0808">Transferase</keyword>
<dbReference type="OrthoDB" id="65897at2"/>
<evidence type="ECO:0000313" key="3">
    <source>
        <dbReference type="Proteomes" id="UP000249828"/>
    </source>
</evidence>
<accession>A0A2W3Z7R4</accession>
<dbReference type="Proteomes" id="UP000249828">
    <property type="component" value="Unassembled WGS sequence"/>
</dbReference>
<comment type="caution">
    <text evidence="2">The sequence shown here is derived from an EMBL/GenBank/DDBJ whole genome shotgun (WGS) entry which is preliminary data.</text>
</comment>
<dbReference type="EMBL" id="PIEU01000069">
    <property type="protein sequence ID" value="PZL73350.1"/>
    <property type="molecule type" value="Genomic_DNA"/>
</dbReference>
<reference evidence="2 3" key="1">
    <citation type="submission" date="2017-11" db="EMBL/GenBank/DDBJ databases">
        <title>Draft genome sequence of Enterococcus plantarum TRW2 strain isolated from lettuce.</title>
        <authorList>
            <person name="Kim E.B."/>
            <person name="Marco M.L."/>
            <person name="Williams T.R."/>
            <person name="You I.H."/>
        </authorList>
    </citation>
    <scope>NUCLEOTIDE SEQUENCE [LARGE SCALE GENOMIC DNA]</scope>
    <source>
        <strain evidence="2 3">TRW2</strain>
    </source>
</reference>
<sequence length="158" mass="18254">MTIKLQEMTEADYEKYINFAIKDYAHDKITAGTWSKNEAIDLAAKSFNELLPEGKETKNEFLYSIEEESIDKKVGFLWVHLNKTPYDSKFFIYDFIVFEEFRGIGYGKETLSCLDEKAKEMNVSQIDLHVFAHNKGAIHLYEQTGFVPTDISMSKKIG</sequence>
<dbReference type="GO" id="GO:0016747">
    <property type="term" value="F:acyltransferase activity, transferring groups other than amino-acyl groups"/>
    <property type="evidence" value="ECO:0007669"/>
    <property type="project" value="InterPro"/>
</dbReference>
<name>A0A2W3Z7R4_9ENTE</name>
<organism evidence="2 3">
    <name type="scientific">Enterococcus plantarum</name>
    <dbReference type="NCBI Taxonomy" id="1077675"/>
    <lineage>
        <taxon>Bacteria</taxon>
        <taxon>Bacillati</taxon>
        <taxon>Bacillota</taxon>
        <taxon>Bacilli</taxon>
        <taxon>Lactobacillales</taxon>
        <taxon>Enterococcaceae</taxon>
        <taxon>Enterococcus</taxon>
    </lineage>
</organism>
<proteinExistence type="predicted"/>
<dbReference type="Gene3D" id="3.40.630.30">
    <property type="match status" value="1"/>
</dbReference>
<dbReference type="AlphaFoldDB" id="A0A2W3Z7R4"/>
<evidence type="ECO:0000313" key="2">
    <source>
        <dbReference type="EMBL" id="PZL73350.1"/>
    </source>
</evidence>
<dbReference type="Pfam" id="PF00583">
    <property type="entry name" value="Acetyltransf_1"/>
    <property type="match status" value="1"/>
</dbReference>
<evidence type="ECO:0000259" key="1">
    <source>
        <dbReference type="PROSITE" id="PS51186"/>
    </source>
</evidence>
<dbReference type="CDD" id="cd04301">
    <property type="entry name" value="NAT_SF"/>
    <property type="match status" value="1"/>
</dbReference>
<gene>
    <name evidence="2" type="ORF">CI088_08435</name>
</gene>
<feature type="domain" description="N-acetyltransferase" evidence="1">
    <location>
        <begin position="3"/>
        <end position="158"/>
    </location>
</feature>
<dbReference type="STRING" id="1077675.BCR22_01275"/>
<protein>
    <submittedName>
        <fullName evidence="2">N-acetyltransferase</fullName>
    </submittedName>
</protein>
<dbReference type="RefSeq" id="WP_083241715.1">
    <property type="nucleotide sequence ID" value="NZ_JAFLVZ010000009.1"/>
</dbReference>